<accession>A0A2H0WR25</accession>
<dbReference type="Proteomes" id="UP000231282">
    <property type="component" value="Unassembled WGS sequence"/>
</dbReference>
<comment type="caution">
    <text evidence="2">The sequence shown here is derived from an EMBL/GenBank/DDBJ whole genome shotgun (WGS) entry which is preliminary data.</text>
</comment>
<evidence type="ECO:0000313" key="3">
    <source>
        <dbReference type="Proteomes" id="UP000231282"/>
    </source>
</evidence>
<evidence type="ECO:0000313" key="2">
    <source>
        <dbReference type="EMBL" id="PIS15096.1"/>
    </source>
</evidence>
<sequence>MRGKNNIEENRFWPGFFLGAALGAGVIYFLQEGDPEKKEKIIQVIRDLLNSDDGDQDKKAPVVNTIIPKVTKHTFHRHGKAIS</sequence>
<protein>
    <submittedName>
        <fullName evidence="2">Uncharacterized protein</fullName>
    </submittedName>
</protein>
<keyword evidence="1" id="KW-0472">Membrane</keyword>
<evidence type="ECO:0000256" key="1">
    <source>
        <dbReference type="SAM" id="Phobius"/>
    </source>
</evidence>
<gene>
    <name evidence="2" type="ORF">COT63_01780</name>
</gene>
<name>A0A2H0WR25_9BACT</name>
<organism evidence="2 3">
    <name type="scientific">Candidatus Shapirobacteria bacterium CG09_land_8_20_14_0_10_38_17</name>
    <dbReference type="NCBI Taxonomy" id="1974884"/>
    <lineage>
        <taxon>Bacteria</taxon>
        <taxon>Candidatus Shapironibacteriota</taxon>
    </lineage>
</organism>
<proteinExistence type="predicted"/>
<feature type="transmembrane region" description="Helical" evidence="1">
    <location>
        <begin position="12"/>
        <end position="30"/>
    </location>
</feature>
<dbReference type="AlphaFoldDB" id="A0A2H0WR25"/>
<reference evidence="3" key="1">
    <citation type="submission" date="2017-09" db="EMBL/GenBank/DDBJ databases">
        <title>Depth-based differentiation of microbial function through sediment-hosted aquifers and enrichment of novel symbionts in the deep terrestrial subsurface.</title>
        <authorList>
            <person name="Probst A.J."/>
            <person name="Ladd B."/>
            <person name="Jarett J.K."/>
            <person name="Geller-Mcgrath D.E."/>
            <person name="Sieber C.M.K."/>
            <person name="Emerson J.B."/>
            <person name="Anantharaman K."/>
            <person name="Thomas B.C."/>
            <person name="Malmstrom R."/>
            <person name="Stieglmeier M."/>
            <person name="Klingl A."/>
            <person name="Woyke T."/>
            <person name="Ryan C.M."/>
            <person name="Banfield J.F."/>
        </authorList>
    </citation>
    <scope>NUCLEOTIDE SEQUENCE [LARGE SCALE GENOMIC DNA]</scope>
</reference>
<dbReference type="EMBL" id="PEZH01000033">
    <property type="protein sequence ID" value="PIS15096.1"/>
    <property type="molecule type" value="Genomic_DNA"/>
</dbReference>
<keyword evidence="1" id="KW-1133">Transmembrane helix</keyword>
<keyword evidence="1" id="KW-0812">Transmembrane</keyword>